<dbReference type="EMBL" id="JN033543">
    <property type="protein sequence ID" value="AEZ53973.1"/>
    <property type="molecule type" value="Genomic_DNA"/>
</dbReference>
<feature type="domain" description="A-factor biosynthesis hotdog" evidence="2">
    <location>
        <begin position="196"/>
        <end position="324"/>
    </location>
</feature>
<reference evidence="4 5" key="2">
    <citation type="submission" date="2015-01" db="EMBL/GenBank/DDBJ databases">
        <title>Enhanced salinomycin production by adjusting the supply of polyketide extender units in Streptomyce albus DSM 41398.</title>
        <authorList>
            <person name="Lu C."/>
        </authorList>
    </citation>
    <scope>NUCLEOTIDE SEQUENCE [LARGE SCALE GENOMIC DNA]</scope>
    <source>
        <strain evidence="5">ATCC 21838 / DSM 41398 / FERM P-419 / JCM 4703 / NBRC 107858</strain>
        <strain evidence="4">DSM 41398</strain>
    </source>
</reference>
<evidence type="ECO:0000313" key="3">
    <source>
        <dbReference type="EMBL" id="AEZ53973.1"/>
    </source>
</evidence>
<feature type="region of interest" description="Disordered" evidence="1">
    <location>
        <begin position="160"/>
        <end position="196"/>
    </location>
</feature>
<evidence type="ECO:0000313" key="5">
    <source>
        <dbReference type="Proteomes" id="UP000031523"/>
    </source>
</evidence>
<accession>H6D597</accession>
<dbReference type="Pfam" id="PF03756">
    <property type="entry name" value="AfsA"/>
    <property type="match status" value="1"/>
</dbReference>
<keyword evidence="5" id="KW-1185">Reference proteome</keyword>
<organism evidence="3">
    <name type="scientific">Streptomyces albus (strain ATCC 21838 / DSM 41398 / FERM P-419 / JCM 4703 / NBRC 107858)</name>
    <dbReference type="NCBI Taxonomy" id="1081613"/>
    <lineage>
        <taxon>Bacteria</taxon>
        <taxon>Bacillati</taxon>
        <taxon>Actinomycetota</taxon>
        <taxon>Actinomycetes</taxon>
        <taxon>Kitasatosporales</taxon>
        <taxon>Streptomycetaceae</taxon>
        <taxon>Streptomyces</taxon>
    </lineage>
</organism>
<name>H6D597_STRA4</name>
<reference evidence="3" key="1">
    <citation type="journal article" date="2012" name="Appl. Environ. Microbiol.">
        <title>Cloning and Characterization of the Polyether Salinomycin Biosynthesis Gene Cluster of Streptomyces albus XM211.</title>
        <authorList>
            <person name="Jiang C."/>
            <person name="Wang H."/>
            <person name="Kang Q."/>
            <person name="Liu J."/>
            <person name="Bai L."/>
        </authorList>
    </citation>
    <scope>NUCLEOTIDE SEQUENCE</scope>
    <source>
        <strain evidence="3">XM211</strain>
    </source>
</reference>
<proteinExistence type="predicted"/>
<dbReference type="AlphaFoldDB" id="H6D597"/>
<evidence type="ECO:0000259" key="2">
    <source>
        <dbReference type="Pfam" id="PF03756"/>
    </source>
</evidence>
<dbReference type="KEGG" id="sals:SLNWT_0249"/>
<dbReference type="InterPro" id="IPR005509">
    <property type="entry name" value="AfsA_hotdog_dom"/>
</dbReference>
<evidence type="ECO:0000256" key="1">
    <source>
        <dbReference type="SAM" id="MobiDB-lite"/>
    </source>
</evidence>
<dbReference type="Proteomes" id="UP000031523">
    <property type="component" value="Chromosome"/>
</dbReference>
<protein>
    <submittedName>
        <fullName evidence="3">Putative gamma-butyrolactone biosynthesis protein</fullName>
    </submittedName>
</protein>
<accession>A0A0B5EMN0</accession>
<dbReference type="EMBL" id="CP010519">
    <property type="protein sequence ID" value="AJE80625.1"/>
    <property type="molecule type" value="Genomic_DNA"/>
</dbReference>
<evidence type="ECO:0000313" key="4">
    <source>
        <dbReference type="EMBL" id="AJE80625.1"/>
    </source>
</evidence>
<sequence>MSDYATGAAVRALPTRHLIHRPRSTAPGPAEEFVLTGELPRAHPLFNDGPGTWHELAAAAEMVREAAEFIGPQHFGIAPQRTGLFYRFGIEAGDLGAWRTAAGPGLLTVAMTVTPDKVIDHVPRALEFRAALDIDDRPAGTATAQLIFLAPLLGARHRSTSRREALDGHEIAAYGDPDRAPADRDPAAPPVEPASVGRLRPDNVLLQDAEFASSGRLSARVLIPPAHPLRPPAGHPVPSALLLEAVRQSSLLAAHRTHRLPMAGLLLSSLDAQVRGYAEPELPLRCTAIAGAPHRAADGSRRAPLTLTLSQQRRTVIEATATVTHLP</sequence>
<feature type="compositionally biased region" description="Basic and acidic residues" evidence="1">
    <location>
        <begin position="161"/>
        <end position="186"/>
    </location>
</feature>
<gene>
    <name evidence="4" type="ORF">SLNWT_0249</name>
</gene>